<dbReference type="SUPFAM" id="SSF55120">
    <property type="entry name" value="Pseudouridine synthase"/>
    <property type="match status" value="1"/>
</dbReference>
<evidence type="ECO:0000256" key="1">
    <source>
        <dbReference type="ARBA" id="ARBA00000381"/>
    </source>
</evidence>
<dbReference type="Gene3D" id="3.30.2350.10">
    <property type="entry name" value="Pseudouridine synthase"/>
    <property type="match status" value="1"/>
</dbReference>
<keyword evidence="6 9" id="KW-0413">Isomerase</keyword>
<dbReference type="CDD" id="cd02869">
    <property type="entry name" value="PseudoU_synth_RluA_like"/>
    <property type="match status" value="1"/>
</dbReference>
<dbReference type="Gene3D" id="3.10.290.10">
    <property type="entry name" value="RNA-binding S4 domain"/>
    <property type="match status" value="1"/>
</dbReference>
<feature type="domain" description="RNA-binding S4" evidence="11">
    <location>
        <begin position="20"/>
        <end position="81"/>
    </location>
</feature>
<dbReference type="PROSITE" id="PS50889">
    <property type="entry name" value="S4"/>
    <property type="match status" value="1"/>
</dbReference>
<evidence type="ECO:0000256" key="7">
    <source>
        <dbReference type="PIRSR" id="PIRSR606225-1"/>
    </source>
</evidence>
<dbReference type="PANTHER" id="PTHR21600">
    <property type="entry name" value="MITOCHONDRIAL RNA PSEUDOURIDINE SYNTHASE"/>
    <property type="match status" value="1"/>
</dbReference>
<dbReference type="InterPro" id="IPR006225">
    <property type="entry name" value="PsdUridine_synth_RluC/D"/>
</dbReference>
<dbReference type="STRING" id="1317117.ATO7_01170"/>
<evidence type="ECO:0000256" key="5">
    <source>
        <dbReference type="ARBA" id="ARBA00022884"/>
    </source>
</evidence>
<dbReference type="NCBIfam" id="TIGR00005">
    <property type="entry name" value="rluA_subfam"/>
    <property type="match status" value="1"/>
</dbReference>
<reference evidence="12 13" key="1">
    <citation type="submission" date="2013-04" db="EMBL/GenBank/DDBJ databases">
        <title>Oceanococcus atlanticus 22II-S10r2 Genome Sequencing.</title>
        <authorList>
            <person name="Lai Q."/>
            <person name="Li G."/>
            <person name="Shao Z."/>
        </authorList>
    </citation>
    <scope>NUCLEOTIDE SEQUENCE [LARGE SCALE GENOMIC DNA]</scope>
    <source>
        <strain evidence="12 13">22II-S10r2</strain>
    </source>
</reference>
<evidence type="ECO:0000256" key="4">
    <source>
        <dbReference type="ARBA" id="ARBA00022552"/>
    </source>
</evidence>
<dbReference type="InterPro" id="IPR006145">
    <property type="entry name" value="PsdUridine_synth_RsuA/RluA"/>
</dbReference>
<organism evidence="12 13">
    <name type="scientific">Oceanococcus atlanticus</name>
    <dbReference type="NCBI Taxonomy" id="1317117"/>
    <lineage>
        <taxon>Bacteria</taxon>
        <taxon>Pseudomonadati</taxon>
        <taxon>Pseudomonadota</taxon>
        <taxon>Gammaproteobacteria</taxon>
        <taxon>Chromatiales</taxon>
        <taxon>Oceanococcaceae</taxon>
        <taxon>Oceanococcus</taxon>
    </lineage>
</organism>
<dbReference type="Pfam" id="PF00849">
    <property type="entry name" value="PseudoU_synth_2"/>
    <property type="match status" value="1"/>
</dbReference>
<comment type="similarity">
    <text evidence="3 9">Belongs to the pseudouridine synthase RluA family.</text>
</comment>
<dbReference type="SMART" id="SM00363">
    <property type="entry name" value="S4"/>
    <property type="match status" value="1"/>
</dbReference>
<evidence type="ECO:0000256" key="10">
    <source>
        <dbReference type="SAM" id="MobiDB-lite"/>
    </source>
</evidence>
<dbReference type="EC" id="5.4.99.-" evidence="9"/>
<comment type="caution">
    <text evidence="12">The sequence shown here is derived from an EMBL/GenBank/DDBJ whole genome shotgun (WGS) entry which is preliminary data.</text>
</comment>
<keyword evidence="13" id="KW-1185">Reference proteome</keyword>
<keyword evidence="5 8" id="KW-0694">RNA-binding</keyword>
<dbReference type="Proteomes" id="UP000192342">
    <property type="component" value="Unassembled WGS sequence"/>
</dbReference>
<evidence type="ECO:0000256" key="8">
    <source>
        <dbReference type="PROSITE-ProRule" id="PRU00182"/>
    </source>
</evidence>
<evidence type="ECO:0000313" key="13">
    <source>
        <dbReference type="Proteomes" id="UP000192342"/>
    </source>
</evidence>
<evidence type="ECO:0000256" key="6">
    <source>
        <dbReference type="ARBA" id="ARBA00023235"/>
    </source>
</evidence>
<dbReference type="GO" id="GO:0000455">
    <property type="term" value="P:enzyme-directed rRNA pseudouridine synthesis"/>
    <property type="evidence" value="ECO:0007669"/>
    <property type="project" value="TreeGrafter"/>
</dbReference>
<gene>
    <name evidence="12" type="ORF">ATO7_01170</name>
</gene>
<dbReference type="InterPro" id="IPR002942">
    <property type="entry name" value="S4_RNA-bd"/>
</dbReference>
<evidence type="ECO:0000259" key="11">
    <source>
        <dbReference type="SMART" id="SM00363"/>
    </source>
</evidence>
<dbReference type="Pfam" id="PF01479">
    <property type="entry name" value="S4"/>
    <property type="match status" value="1"/>
</dbReference>
<dbReference type="InterPro" id="IPR006224">
    <property type="entry name" value="PsdUridine_synth_RluA-like_CS"/>
</dbReference>
<dbReference type="PROSITE" id="PS01129">
    <property type="entry name" value="PSI_RLU"/>
    <property type="match status" value="1"/>
</dbReference>
<dbReference type="CDD" id="cd00165">
    <property type="entry name" value="S4"/>
    <property type="match status" value="1"/>
</dbReference>
<dbReference type="GO" id="GO:0003723">
    <property type="term" value="F:RNA binding"/>
    <property type="evidence" value="ECO:0007669"/>
    <property type="project" value="UniProtKB-KW"/>
</dbReference>
<comment type="catalytic activity">
    <reaction evidence="9">
        <text>a uridine in RNA = a pseudouridine in RNA</text>
        <dbReference type="Rhea" id="RHEA:48348"/>
        <dbReference type="Rhea" id="RHEA-COMP:12068"/>
        <dbReference type="Rhea" id="RHEA-COMP:12069"/>
        <dbReference type="ChEBI" id="CHEBI:65314"/>
        <dbReference type="ChEBI" id="CHEBI:65315"/>
    </reaction>
</comment>
<dbReference type="InterPro" id="IPR020103">
    <property type="entry name" value="PsdUridine_synth_cat_dom_sf"/>
</dbReference>
<accession>A0A1Y1SFL1</accession>
<feature type="active site" evidence="7">
    <location>
        <position position="141"/>
    </location>
</feature>
<evidence type="ECO:0000313" key="12">
    <source>
        <dbReference type="EMBL" id="ORE88443.1"/>
    </source>
</evidence>
<protein>
    <recommendedName>
        <fullName evidence="9">Pseudouridine synthase</fullName>
        <ecNumber evidence="9">5.4.99.-</ecNumber>
    </recommendedName>
</protein>
<dbReference type="EMBL" id="AQQV01000001">
    <property type="protein sequence ID" value="ORE88443.1"/>
    <property type="molecule type" value="Genomic_DNA"/>
</dbReference>
<dbReference type="SUPFAM" id="SSF55174">
    <property type="entry name" value="Alpha-L RNA-binding motif"/>
    <property type="match status" value="1"/>
</dbReference>
<proteinExistence type="inferred from homology"/>
<dbReference type="InterPro" id="IPR050188">
    <property type="entry name" value="RluA_PseudoU_synthase"/>
</dbReference>
<sequence>MPQNIAKVSYLSVGEDETGQRLDNWLLARLKGVPKSRIYRIIRSGEVRVNKGRAKPSSRLAAGDSVRVPPVRRDTEDHAGPVPDGMTQTLSDAVLYRDDDVLVVNKPAGMAVHAGSGVRFGLIDAARALWGERWQLVHRLDRETSGCLLLVARRELQHEFQRAHDAGSIRKQYQSLVHGRWSEQQCQLESRLGKYRDGSGERRVASGDDAPNKRALTYIDKVQWLRATSLLEIRIETGRMHQIRVQTADAGHPVVGDAKYGRRALDAALELPMRPGLCLHACALQLELGGRSLDVSAPLPESFEAVITAQS</sequence>
<dbReference type="RefSeq" id="WP_158522977.1">
    <property type="nucleotide sequence ID" value="NZ_AQQV01000001.1"/>
</dbReference>
<evidence type="ECO:0000256" key="2">
    <source>
        <dbReference type="ARBA" id="ARBA00002876"/>
    </source>
</evidence>
<evidence type="ECO:0000256" key="9">
    <source>
        <dbReference type="RuleBase" id="RU362028"/>
    </source>
</evidence>
<feature type="region of interest" description="Disordered" evidence="10">
    <location>
        <begin position="52"/>
        <end position="85"/>
    </location>
</feature>
<dbReference type="OrthoDB" id="9807829at2"/>
<comment type="function">
    <text evidence="2">Responsible for synthesis of pseudouridine from uracil at positions 955, 2504 and 2580 in 23S ribosomal RNA.</text>
</comment>
<comment type="catalytic activity">
    <reaction evidence="1">
        <text>uridine(955/2504/2580) in 23S rRNA = pseudouridine(955/2504/2580) in 23S rRNA</text>
        <dbReference type="Rhea" id="RHEA:42528"/>
        <dbReference type="Rhea" id="RHEA-COMP:10099"/>
        <dbReference type="Rhea" id="RHEA-COMP:10100"/>
        <dbReference type="ChEBI" id="CHEBI:65314"/>
        <dbReference type="ChEBI" id="CHEBI:65315"/>
        <dbReference type="EC" id="5.4.99.24"/>
    </reaction>
</comment>
<evidence type="ECO:0000256" key="3">
    <source>
        <dbReference type="ARBA" id="ARBA00010876"/>
    </source>
</evidence>
<name>A0A1Y1SFL1_9GAMM</name>
<dbReference type="GO" id="GO:0160141">
    <property type="term" value="F:23S rRNA pseudouridine(955/2504/2580) synthase activity"/>
    <property type="evidence" value="ECO:0007669"/>
    <property type="project" value="UniProtKB-EC"/>
</dbReference>
<keyword evidence="4" id="KW-0698">rRNA processing</keyword>
<dbReference type="PANTHER" id="PTHR21600:SF92">
    <property type="entry name" value="RIBOSOMAL LARGE SUBUNIT PSEUDOURIDINE SYNTHASE C"/>
    <property type="match status" value="1"/>
</dbReference>
<dbReference type="InterPro" id="IPR036986">
    <property type="entry name" value="S4_RNA-bd_sf"/>
</dbReference>
<dbReference type="AlphaFoldDB" id="A0A1Y1SFL1"/>